<keyword evidence="12" id="KW-0496">Mitochondrion</keyword>
<reference evidence="31" key="2">
    <citation type="submission" date="2025-08" db="UniProtKB">
        <authorList>
            <consortium name="Ensembl"/>
        </authorList>
    </citation>
    <scope>IDENTIFICATION</scope>
</reference>
<evidence type="ECO:0000256" key="28">
    <source>
        <dbReference type="ARBA" id="ARBA00048663"/>
    </source>
</evidence>
<dbReference type="Pfam" id="PF19712">
    <property type="entry name" value="AGK_C"/>
    <property type="match status" value="1"/>
</dbReference>
<evidence type="ECO:0000256" key="6">
    <source>
        <dbReference type="ARBA" id="ARBA00022679"/>
    </source>
</evidence>
<dbReference type="Pfam" id="PF00781">
    <property type="entry name" value="DAGK_cat"/>
    <property type="match status" value="1"/>
</dbReference>
<evidence type="ECO:0000313" key="31">
    <source>
        <dbReference type="Ensembl" id="ENSGACP00000051880.1"/>
    </source>
</evidence>
<dbReference type="AlphaFoldDB" id="A0AAQ4QLN8"/>
<dbReference type="GO" id="GO:0005758">
    <property type="term" value="C:mitochondrial intermembrane space"/>
    <property type="evidence" value="ECO:0007669"/>
    <property type="project" value="UniProtKB-SubCell"/>
</dbReference>
<evidence type="ECO:0000256" key="12">
    <source>
        <dbReference type="ARBA" id="ARBA00023128"/>
    </source>
</evidence>
<dbReference type="Proteomes" id="UP000007635">
    <property type="component" value="Chromosome XIX"/>
</dbReference>
<comment type="catalytic activity">
    <reaction evidence="15">
        <text>a 1,2-diacyl-sn-glycerol + ATP = a 1,2-diacyl-sn-glycero-3-phosphate + ADP + H(+)</text>
        <dbReference type="Rhea" id="RHEA:10272"/>
        <dbReference type="ChEBI" id="CHEBI:15378"/>
        <dbReference type="ChEBI" id="CHEBI:17815"/>
        <dbReference type="ChEBI" id="CHEBI:30616"/>
        <dbReference type="ChEBI" id="CHEBI:58608"/>
        <dbReference type="ChEBI" id="CHEBI:456216"/>
        <dbReference type="EC" id="2.7.1.107"/>
    </reaction>
    <physiologicalReaction direction="left-to-right" evidence="15">
        <dbReference type="Rhea" id="RHEA:10273"/>
    </physiologicalReaction>
</comment>
<keyword evidence="11" id="KW-0443">Lipid metabolism</keyword>
<evidence type="ECO:0000256" key="14">
    <source>
        <dbReference type="ARBA" id="ARBA00023371"/>
    </source>
</evidence>
<keyword evidence="8" id="KW-0418">Kinase</keyword>
<dbReference type="InterPro" id="IPR017438">
    <property type="entry name" value="ATP-NAD_kinase_N"/>
</dbReference>
<comment type="catalytic activity">
    <reaction evidence="18">
        <text>a 1-acyl-sn-glycerol + ATP = a 1-acyl-sn-glycero-3-phosphate + ADP + H(+)</text>
        <dbReference type="Rhea" id="RHEA:33747"/>
        <dbReference type="ChEBI" id="CHEBI:15378"/>
        <dbReference type="ChEBI" id="CHEBI:30616"/>
        <dbReference type="ChEBI" id="CHEBI:57970"/>
        <dbReference type="ChEBI" id="CHEBI:64683"/>
        <dbReference type="ChEBI" id="CHEBI:456216"/>
    </reaction>
    <physiologicalReaction direction="left-to-right" evidence="18">
        <dbReference type="Rhea" id="RHEA:33748"/>
    </physiologicalReaction>
</comment>
<comment type="similarity">
    <text evidence="21">Belongs to the AGK family.</text>
</comment>
<dbReference type="GO" id="GO:0047620">
    <property type="term" value="F:acylglycerol kinase activity"/>
    <property type="evidence" value="ECO:0007669"/>
    <property type="project" value="UniProtKB-EC"/>
</dbReference>
<accession>A0AAQ4QLN8</accession>
<dbReference type="EC" id="2.7.1.138" evidence="22"/>
<evidence type="ECO:0000313" key="32">
    <source>
        <dbReference type="Proteomes" id="UP000007635"/>
    </source>
</evidence>
<keyword evidence="9" id="KW-0999">Mitochondrion inner membrane</keyword>
<dbReference type="GeneTree" id="ENSGT00940000154961"/>
<evidence type="ECO:0000256" key="5">
    <source>
        <dbReference type="ARBA" id="ARBA00012133"/>
    </source>
</evidence>
<comment type="catalytic activity">
    <reaction evidence="19">
        <text>2-(5Z,8Z,11Z,14Z-eicosatetraenoyl)-glycerol + ATP = 2-(5Z,8Z,11Z,14Z-eicosatetraenoyl)-sn-glycero-3-phosphate + ADP + H(+)</text>
        <dbReference type="Rhea" id="RHEA:43316"/>
        <dbReference type="ChEBI" id="CHEBI:15378"/>
        <dbReference type="ChEBI" id="CHEBI:30616"/>
        <dbReference type="ChEBI" id="CHEBI:52392"/>
        <dbReference type="ChEBI" id="CHEBI:78209"/>
        <dbReference type="ChEBI" id="CHEBI:456216"/>
    </reaction>
    <physiologicalReaction direction="left-to-right" evidence="19">
        <dbReference type="Rhea" id="RHEA:43317"/>
    </physiologicalReaction>
</comment>
<evidence type="ECO:0000256" key="8">
    <source>
        <dbReference type="ARBA" id="ARBA00022777"/>
    </source>
</evidence>
<dbReference type="EC" id="2.7.1.94" evidence="23"/>
<reference evidence="31" key="3">
    <citation type="submission" date="2025-09" db="UniProtKB">
        <authorList>
            <consortium name="Ensembl"/>
        </authorList>
    </citation>
    <scope>IDENTIFICATION</scope>
</reference>
<keyword evidence="7" id="KW-0547">Nucleotide-binding</keyword>
<dbReference type="GO" id="GO:0005743">
    <property type="term" value="C:mitochondrial inner membrane"/>
    <property type="evidence" value="ECO:0007669"/>
    <property type="project" value="UniProtKB-SubCell"/>
</dbReference>
<comment type="pathway">
    <text evidence="4">Lipid metabolism; glycerolipid metabolism.</text>
</comment>
<dbReference type="SUPFAM" id="SSF111331">
    <property type="entry name" value="NAD kinase/diacylglycerol kinase-like"/>
    <property type="match status" value="1"/>
</dbReference>
<evidence type="ECO:0000256" key="23">
    <source>
        <dbReference type="ARBA" id="ARBA00026098"/>
    </source>
</evidence>
<evidence type="ECO:0000256" key="24">
    <source>
        <dbReference type="ARBA" id="ARBA00026142"/>
    </source>
</evidence>
<evidence type="ECO:0000256" key="18">
    <source>
        <dbReference type="ARBA" id="ARBA00024512"/>
    </source>
</evidence>
<evidence type="ECO:0000256" key="2">
    <source>
        <dbReference type="ARBA" id="ARBA00004569"/>
    </source>
</evidence>
<evidence type="ECO:0000256" key="17">
    <source>
        <dbReference type="ARBA" id="ARBA00024505"/>
    </source>
</evidence>
<dbReference type="GO" id="GO:0004143">
    <property type="term" value="F:ATP-dependent diacylglycerol kinase activity"/>
    <property type="evidence" value="ECO:0007669"/>
    <property type="project" value="UniProtKB-EC"/>
</dbReference>
<dbReference type="InterPro" id="IPR016064">
    <property type="entry name" value="NAD/diacylglycerol_kinase_sf"/>
</dbReference>
<comment type="catalytic activity">
    <reaction evidence="26">
        <text>a 2-acylglycerol + ATP = a 2-acyl-sn-glycerol 3-phosphate + ADP + H(+)</text>
        <dbReference type="Rhea" id="RHEA:39847"/>
        <dbReference type="ChEBI" id="CHEBI:15378"/>
        <dbReference type="ChEBI" id="CHEBI:17389"/>
        <dbReference type="ChEBI" id="CHEBI:30616"/>
        <dbReference type="ChEBI" id="CHEBI:64982"/>
        <dbReference type="ChEBI" id="CHEBI:456216"/>
    </reaction>
    <physiologicalReaction direction="left-to-right" evidence="26">
        <dbReference type="Rhea" id="RHEA:39848"/>
    </physiologicalReaction>
</comment>
<evidence type="ECO:0000256" key="25">
    <source>
        <dbReference type="ARBA" id="ARBA00030553"/>
    </source>
</evidence>
<dbReference type="InterPro" id="IPR045579">
    <property type="entry name" value="AGK_C"/>
</dbReference>
<evidence type="ECO:0000256" key="26">
    <source>
        <dbReference type="ARBA" id="ARBA00044480"/>
    </source>
</evidence>
<comment type="catalytic activity">
    <reaction evidence="20">
        <text>1-hexadecanoyl-sn-glycerol + ATP = 1-hexadecanoyl-sn-glycero-3-phosphate + ADP + H(+)</text>
        <dbReference type="Rhea" id="RHEA:43308"/>
        <dbReference type="ChEBI" id="CHEBI:15378"/>
        <dbReference type="ChEBI" id="CHEBI:30616"/>
        <dbReference type="ChEBI" id="CHEBI:57518"/>
        <dbReference type="ChEBI" id="CHEBI:75542"/>
        <dbReference type="ChEBI" id="CHEBI:456216"/>
    </reaction>
    <physiologicalReaction direction="left-to-right" evidence="20">
        <dbReference type="Rhea" id="RHEA:43309"/>
    </physiologicalReaction>
</comment>
<dbReference type="GO" id="GO:0005524">
    <property type="term" value="F:ATP binding"/>
    <property type="evidence" value="ECO:0007669"/>
    <property type="project" value="UniProtKB-KW"/>
</dbReference>
<dbReference type="PANTHER" id="PTHR12358">
    <property type="entry name" value="SPHINGOSINE KINASE"/>
    <property type="match status" value="1"/>
</dbReference>
<dbReference type="GO" id="GO:0046512">
    <property type="term" value="P:sphingosine biosynthetic process"/>
    <property type="evidence" value="ECO:0007669"/>
    <property type="project" value="TreeGrafter"/>
</dbReference>
<evidence type="ECO:0000256" key="19">
    <source>
        <dbReference type="ARBA" id="ARBA00024556"/>
    </source>
</evidence>
<evidence type="ECO:0000256" key="9">
    <source>
        <dbReference type="ARBA" id="ARBA00022792"/>
    </source>
</evidence>
<dbReference type="Ensembl" id="ENSGACT00000049665.1">
    <property type="protein sequence ID" value="ENSGACP00000051880.1"/>
    <property type="gene ID" value="ENSGACG00000013670.2"/>
</dbReference>
<organism evidence="31 32">
    <name type="scientific">Gasterosteus aculeatus aculeatus</name>
    <name type="common">three-spined stickleback</name>
    <dbReference type="NCBI Taxonomy" id="481459"/>
    <lineage>
        <taxon>Eukaryota</taxon>
        <taxon>Metazoa</taxon>
        <taxon>Chordata</taxon>
        <taxon>Craniata</taxon>
        <taxon>Vertebrata</taxon>
        <taxon>Euteleostomi</taxon>
        <taxon>Actinopterygii</taxon>
        <taxon>Neopterygii</taxon>
        <taxon>Teleostei</taxon>
        <taxon>Neoteleostei</taxon>
        <taxon>Acanthomorphata</taxon>
        <taxon>Eupercaria</taxon>
        <taxon>Perciformes</taxon>
        <taxon>Cottioidei</taxon>
        <taxon>Gasterosteales</taxon>
        <taxon>Gasterosteidae</taxon>
        <taxon>Gasterosteus</taxon>
    </lineage>
</organism>
<dbReference type="PROSITE" id="PS50146">
    <property type="entry name" value="DAGK"/>
    <property type="match status" value="1"/>
</dbReference>
<dbReference type="EC" id="2.7.1.107" evidence="5"/>
<comment type="subcellular location">
    <subcellularLocation>
        <location evidence="3">Mitochondrion inner membrane</location>
        <topology evidence="3">Peripheral membrane protein</topology>
    </subcellularLocation>
    <subcellularLocation>
        <location evidence="2">Mitochondrion intermembrane space</location>
    </subcellularLocation>
</comment>
<keyword evidence="13" id="KW-0472">Membrane</keyword>
<feature type="domain" description="DAGKc" evidence="30">
    <location>
        <begin position="61"/>
        <end position="202"/>
    </location>
</feature>
<dbReference type="GO" id="GO:0001729">
    <property type="term" value="F:ceramide kinase activity"/>
    <property type="evidence" value="ECO:0007669"/>
    <property type="project" value="UniProtKB-EC"/>
</dbReference>
<dbReference type="InterPro" id="IPR001206">
    <property type="entry name" value="Diacylglycerol_kinase_cat_dom"/>
</dbReference>
<evidence type="ECO:0000256" key="7">
    <source>
        <dbReference type="ARBA" id="ARBA00022741"/>
    </source>
</evidence>
<keyword evidence="6" id="KW-0808">Transferase</keyword>
<comment type="catalytic activity">
    <reaction evidence="27">
        <text>an N-acylsphing-4-enine + ATP = an N-acylsphing-4-enine 1-phosphate + ADP + H(+)</text>
        <dbReference type="Rhea" id="RHEA:17929"/>
        <dbReference type="ChEBI" id="CHEBI:15378"/>
        <dbReference type="ChEBI" id="CHEBI:30616"/>
        <dbReference type="ChEBI" id="CHEBI:52639"/>
        <dbReference type="ChEBI" id="CHEBI:57674"/>
        <dbReference type="ChEBI" id="CHEBI:456216"/>
        <dbReference type="EC" id="2.7.1.138"/>
    </reaction>
    <physiologicalReaction direction="left-to-right" evidence="27">
        <dbReference type="Rhea" id="RHEA:17930"/>
    </physiologicalReaction>
</comment>
<dbReference type="SMART" id="SM00046">
    <property type="entry name" value="DAGKc"/>
    <property type="match status" value="1"/>
</dbReference>
<sequence>MARVVKMFRTLRNNWKKSTFAVCVLSYGGHWLYGVHGDSVLRREACLIAKEFGRQQIGPQERLRKATVILNPSACSGKANKLFEKNAAPLLHLAGVEITIVKTDYEGQAKKLMELMEHTDILVVAGGDGTLQEVVTGLLRRPDQDTVCNTPIGFIPLGSRNSLSPSLHLLSDNKVKDITSATLSILKGETVPLDVLQIKVRNCLKVIDIVYWYLGPLKTSAAHWFSTLREWPLVREVSVSYLAPSLRPPDLPTQKPPRPNLLHRIIRRLQNRWNPPAEEPPKVEEPEQWKEEHLSTLELFIHTHNKNPVERRINDSLVICAEPDNFTVGEYITVGSKKEEDPTVFTKDSTRLEASACQLQLPEGSAGFYNIDNEEYEAMPVEVRLLPRKLRFFISAERREQLLSLTQ</sequence>
<protein>
    <recommendedName>
        <fullName evidence="24">Acylglycerol kinase, mitochondrial</fullName>
        <ecNumber evidence="5">2.7.1.107</ecNumber>
        <ecNumber evidence="22">2.7.1.138</ecNumber>
        <ecNumber evidence="23">2.7.1.94</ecNumber>
    </recommendedName>
    <alternativeName>
        <fullName evidence="25">Multiple substrate lipid kinase</fullName>
    </alternativeName>
</protein>
<name>A0AAQ4QLN8_GASAC</name>
<comment type="catalytic activity">
    <reaction evidence="14">
        <text>1,2-di-(9Z-octadecenoyl)-sn-glycerol + ATP = 1,2-di-(9Z-octadecenoyl)-sn-glycero-3-phosphate + ADP + H(+)</text>
        <dbReference type="Rhea" id="RHEA:40327"/>
        <dbReference type="ChEBI" id="CHEBI:15378"/>
        <dbReference type="ChEBI" id="CHEBI:30616"/>
        <dbReference type="ChEBI" id="CHEBI:52333"/>
        <dbReference type="ChEBI" id="CHEBI:74546"/>
        <dbReference type="ChEBI" id="CHEBI:456216"/>
    </reaction>
    <physiologicalReaction direction="left-to-right" evidence="14">
        <dbReference type="Rhea" id="RHEA:40328"/>
    </physiologicalReaction>
</comment>
<evidence type="ECO:0000256" key="21">
    <source>
        <dbReference type="ARBA" id="ARBA00025749"/>
    </source>
</evidence>
<evidence type="ECO:0000259" key="30">
    <source>
        <dbReference type="PROSITE" id="PS50146"/>
    </source>
</evidence>
<comment type="cofactor">
    <cofactor evidence="1">
        <name>Mg(2+)</name>
        <dbReference type="ChEBI" id="CHEBI:18420"/>
    </cofactor>
</comment>
<evidence type="ECO:0000256" key="1">
    <source>
        <dbReference type="ARBA" id="ARBA00001946"/>
    </source>
</evidence>
<keyword evidence="10" id="KW-0067">ATP-binding</keyword>
<evidence type="ECO:0000256" key="10">
    <source>
        <dbReference type="ARBA" id="ARBA00022840"/>
    </source>
</evidence>
<evidence type="ECO:0000256" key="16">
    <source>
        <dbReference type="ARBA" id="ARBA00024483"/>
    </source>
</evidence>
<comment type="catalytic activity">
    <reaction evidence="17">
        <text>1-(9Z-octadecenoyl)-sn-glycerol + ATP = 1-(9Z-octadecenoyl)-sn-glycero-3-phosphate + ADP + H(+)</text>
        <dbReference type="Rhea" id="RHEA:41079"/>
        <dbReference type="ChEBI" id="CHEBI:15378"/>
        <dbReference type="ChEBI" id="CHEBI:30616"/>
        <dbReference type="ChEBI" id="CHEBI:74544"/>
        <dbReference type="ChEBI" id="CHEBI:75757"/>
        <dbReference type="ChEBI" id="CHEBI:456216"/>
    </reaction>
    <physiologicalReaction direction="left-to-right" evidence="17">
        <dbReference type="Rhea" id="RHEA:41080"/>
    </physiologicalReaction>
</comment>
<evidence type="ECO:0000256" key="22">
    <source>
        <dbReference type="ARBA" id="ARBA00026096"/>
    </source>
</evidence>
<comment type="catalytic activity">
    <reaction evidence="29">
        <text>N-(hexanoyl)sphing-4-enine + ATP = N-hexanoylsphing-4-enine 1-phosphate + ADP + H(+)</text>
        <dbReference type="Rhea" id="RHEA:43312"/>
        <dbReference type="ChEBI" id="CHEBI:15378"/>
        <dbReference type="ChEBI" id="CHEBI:30616"/>
        <dbReference type="ChEBI" id="CHEBI:63867"/>
        <dbReference type="ChEBI" id="CHEBI:82959"/>
        <dbReference type="ChEBI" id="CHEBI:456216"/>
    </reaction>
    <physiologicalReaction direction="left-to-right" evidence="29">
        <dbReference type="Rhea" id="RHEA:43313"/>
    </physiologicalReaction>
</comment>
<comment type="catalytic activity">
    <reaction evidence="16">
        <text>1-(5Z,8Z,11Z,14Z-eicosatetraenoyl)-sn-glycerol + ATP = 1-(5Z,8Z,11Z,14Z-eicosatetraenoyl)-sn-glycero-3-phosphate + ADP + H(+)</text>
        <dbReference type="Rhea" id="RHEA:43328"/>
        <dbReference type="ChEBI" id="CHEBI:15378"/>
        <dbReference type="ChEBI" id="CHEBI:30616"/>
        <dbReference type="ChEBI" id="CHEBI:34071"/>
        <dbReference type="ChEBI" id="CHEBI:74938"/>
        <dbReference type="ChEBI" id="CHEBI:456216"/>
    </reaction>
    <physiologicalReaction direction="left-to-right" evidence="16">
        <dbReference type="Rhea" id="RHEA:43329"/>
    </physiologicalReaction>
</comment>
<evidence type="ECO:0000256" key="3">
    <source>
        <dbReference type="ARBA" id="ARBA00004637"/>
    </source>
</evidence>
<proteinExistence type="inferred from homology"/>
<dbReference type="GO" id="GO:0046513">
    <property type="term" value="P:ceramide biosynthetic process"/>
    <property type="evidence" value="ECO:0007669"/>
    <property type="project" value="TreeGrafter"/>
</dbReference>
<evidence type="ECO:0000256" key="20">
    <source>
        <dbReference type="ARBA" id="ARBA00024636"/>
    </source>
</evidence>
<evidence type="ECO:0000256" key="27">
    <source>
        <dbReference type="ARBA" id="ARBA00048034"/>
    </source>
</evidence>
<evidence type="ECO:0000256" key="11">
    <source>
        <dbReference type="ARBA" id="ARBA00023098"/>
    </source>
</evidence>
<dbReference type="PANTHER" id="PTHR12358:SF31">
    <property type="entry name" value="ACYLGLYCEROL KINASE, MITOCHONDRIAL"/>
    <property type="match status" value="1"/>
</dbReference>
<comment type="catalytic activity">
    <reaction evidence="28">
        <text>a monoacylglycerol + ATP = a monoacyl-sn-glycero-3-phosphate + ADP + H(+)</text>
        <dbReference type="Rhea" id="RHEA:19293"/>
        <dbReference type="ChEBI" id="CHEBI:15378"/>
        <dbReference type="ChEBI" id="CHEBI:17408"/>
        <dbReference type="ChEBI" id="CHEBI:30616"/>
        <dbReference type="ChEBI" id="CHEBI:77589"/>
        <dbReference type="ChEBI" id="CHEBI:456216"/>
        <dbReference type="EC" id="2.7.1.94"/>
    </reaction>
    <physiologicalReaction direction="left-to-right" evidence="28">
        <dbReference type="Rhea" id="RHEA:19294"/>
    </physiologicalReaction>
</comment>
<evidence type="ECO:0000256" key="13">
    <source>
        <dbReference type="ARBA" id="ARBA00023136"/>
    </source>
</evidence>
<keyword evidence="32" id="KW-1185">Reference proteome</keyword>
<reference evidence="31 32" key="1">
    <citation type="journal article" date="2021" name="G3 (Bethesda)">
        <title>Improved contiguity of the threespine stickleback genome using long-read sequencing.</title>
        <authorList>
            <person name="Nath S."/>
            <person name="Shaw D.E."/>
            <person name="White M.A."/>
        </authorList>
    </citation>
    <scope>NUCLEOTIDE SEQUENCE [LARGE SCALE GENOMIC DNA]</scope>
    <source>
        <strain evidence="31 32">Lake Benthic</strain>
    </source>
</reference>
<evidence type="ECO:0000256" key="29">
    <source>
        <dbReference type="ARBA" id="ARBA00048876"/>
    </source>
</evidence>
<evidence type="ECO:0000256" key="4">
    <source>
        <dbReference type="ARBA" id="ARBA00005175"/>
    </source>
</evidence>
<dbReference type="InterPro" id="IPR050187">
    <property type="entry name" value="Lipid_Phosphate_FormReg"/>
</dbReference>
<dbReference type="Gene3D" id="3.40.50.10330">
    <property type="entry name" value="Probable inorganic polyphosphate/atp-NAD kinase, domain 1"/>
    <property type="match status" value="1"/>
</dbReference>
<evidence type="ECO:0000256" key="15">
    <source>
        <dbReference type="ARBA" id="ARBA00023411"/>
    </source>
</evidence>